<evidence type="ECO:0000256" key="1">
    <source>
        <dbReference type="SAM" id="Phobius"/>
    </source>
</evidence>
<keyword evidence="1" id="KW-1133">Transmembrane helix</keyword>
<keyword evidence="1" id="KW-0472">Membrane</keyword>
<proteinExistence type="predicted"/>
<reference evidence="3" key="1">
    <citation type="submission" date="2017-08" db="EMBL/GenBank/DDBJ databases">
        <title>A dynamic microbial community with high functional redundancy inhabits the cold, oxic subseafloor aquifer.</title>
        <authorList>
            <person name="Tully B.J."/>
            <person name="Wheat C.G."/>
            <person name="Glazer B.T."/>
            <person name="Huber J.A."/>
        </authorList>
    </citation>
    <scope>NUCLEOTIDE SEQUENCE [LARGE SCALE GENOMIC DNA]</scope>
</reference>
<comment type="caution">
    <text evidence="2">The sequence shown here is derived from an EMBL/GenBank/DDBJ whole genome shotgun (WGS) entry which is preliminary data.</text>
</comment>
<evidence type="ECO:0000313" key="3">
    <source>
        <dbReference type="Proteomes" id="UP000218327"/>
    </source>
</evidence>
<sequence>MKRYSLNEIAQLAEVVAAISVVASLIWVAVELRLNSDEIQNANSMQLTTFTAEKQLEAIGLGVASLIIKAQSEEELTPTEMTNLTFYFRYMLQEFETAHFQFVQGRLDSQLAASWDRRLSVIIGAPLGIDYWDREKSLYTQRFQSHVDALISREESSAAETYQSVQ</sequence>
<accession>A0A2A5B480</accession>
<dbReference type="AlphaFoldDB" id="A0A2A5B480"/>
<name>A0A2A5B480_9GAMM</name>
<gene>
    <name evidence="2" type="ORF">COA96_06360</name>
</gene>
<dbReference type="Proteomes" id="UP000218327">
    <property type="component" value="Unassembled WGS sequence"/>
</dbReference>
<dbReference type="EMBL" id="NVVJ01000014">
    <property type="protein sequence ID" value="PCJ25866.1"/>
    <property type="molecule type" value="Genomic_DNA"/>
</dbReference>
<organism evidence="2 3">
    <name type="scientific">SAR86 cluster bacterium</name>
    <dbReference type="NCBI Taxonomy" id="2030880"/>
    <lineage>
        <taxon>Bacteria</taxon>
        <taxon>Pseudomonadati</taxon>
        <taxon>Pseudomonadota</taxon>
        <taxon>Gammaproteobacteria</taxon>
        <taxon>SAR86 cluster</taxon>
    </lineage>
</organism>
<feature type="transmembrane region" description="Helical" evidence="1">
    <location>
        <begin position="12"/>
        <end position="30"/>
    </location>
</feature>
<keyword evidence="1" id="KW-0812">Transmembrane</keyword>
<evidence type="ECO:0000313" key="2">
    <source>
        <dbReference type="EMBL" id="PCJ25866.1"/>
    </source>
</evidence>
<protein>
    <submittedName>
        <fullName evidence="2">Uncharacterized protein</fullName>
    </submittedName>
</protein>